<dbReference type="CDD" id="cd16329">
    <property type="entry name" value="LolA_like"/>
    <property type="match status" value="1"/>
</dbReference>
<gene>
    <name evidence="2" type="ORF">FVF58_23285</name>
</gene>
<dbReference type="Gene3D" id="2.50.20.10">
    <property type="entry name" value="Lipoprotein localisation LolA/LolB/LppX"/>
    <property type="match status" value="1"/>
</dbReference>
<name>A0A5B0GXW0_9BURK</name>
<reference evidence="2 3" key="1">
    <citation type="submission" date="2019-08" db="EMBL/GenBank/DDBJ databases">
        <title>Paraburkholderia sp. DCY113.</title>
        <authorList>
            <person name="Kang J."/>
        </authorList>
    </citation>
    <scope>NUCLEOTIDE SEQUENCE [LARGE SCALE GENOMIC DNA]</scope>
    <source>
        <strain evidence="2 3">DCY113</strain>
    </source>
</reference>
<feature type="chain" id="PRO_5023042205" evidence="1">
    <location>
        <begin position="24"/>
        <end position="460"/>
    </location>
</feature>
<feature type="signal peptide" evidence="1">
    <location>
        <begin position="1"/>
        <end position="23"/>
    </location>
</feature>
<protein>
    <submittedName>
        <fullName evidence="2">DUF1329 domain-containing protein</fullName>
    </submittedName>
</protein>
<keyword evidence="1" id="KW-0732">Signal</keyword>
<proteinExistence type="predicted"/>
<evidence type="ECO:0000313" key="3">
    <source>
        <dbReference type="Proteomes" id="UP000325273"/>
    </source>
</evidence>
<dbReference type="Pfam" id="PF07044">
    <property type="entry name" value="DUF1329"/>
    <property type="match status" value="1"/>
</dbReference>
<organism evidence="2 3">
    <name type="scientific">Paraburkholderia panacisoli</name>
    <dbReference type="NCBI Taxonomy" id="2603818"/>
    <lineage>
        <taxon>Bacteria</taxon>
        <taxon>Pseudomonadati</taxon>
        <taxon>Pseudomonadota</taxon>
        <taxon>Betaproteobacteria</taxon>
        <taxon>Burkholderiales</taxon>
        <taxon>Burkholderiaceae</taxon>
        <taxon>Paraburkholderia</taxon>
    </lineage>
</organism>
<dbReference type="Proteomes" id="UP000325273">
    <property type="component" value="Unassembled WGS sequence"/>
</dbReference>
<sequence length="460" mass="51155">MKKVFGIVAGMLVIVSHSGTALAAVSADEASKLGTSLTEFGAEKQASADGAVPAYTGGLTTPPADFDPKSGLIPDPFKDEKPLYSITAKNMSQYADRLTPGVQALLKRFPTYRLDVYPTHRTMHYPKWVLDNTLKNATNAKLVGKIQGDGVEGAFGGLPFPIPKDGYEVMFNSSLNFQRTQYEDQAKSWLVDSAGNRSELPENDANDYRPYYDRALGQGKAPHNAYDVYHVVQVSPPTGVGTAILAYTPINNSVDDQTTWLYMPGQRRTRMAPDYKYDTPISQFGGVMFWDDLGLFHGRMDRFDFNLIGKKELIIPYSSYKYLSTPPDQLFGKEHLNPDAIRWEAHRVWVVEATLKHGERHAYSKRTFYVDEDSWAIVEADAYDPEGKLWKVGFDYTFNYYDGGGGVFSATYNIYDLQKGNYFGTNSGGPVDGRPLIKPSDTHQKENLFTPAGMAGTGMH</sequence>
<evidence type="ECO:0000313" key="2">
    <source>
        <dbReference type="EMBL" id="KAA1007652.1"/>
    </source>
</evidence>
<dbReference type="InterPro" id="IPR010752">
    <property type="entry name" value="DUF1329"/>
</dbReference>
<dbReference type="AlphaFoldDB" id="A0A5B0GXW0"/>
<keyword evidence="3" id="KW-1185">Reference proteome</keyword>
<dbReference type="RefSeq" id="WP_149672195.1">
    <property type="nucleotide sequence ID" value="NZ_VTUZ01000016.1"/>
</dbReference>
<evidence type="ECO:0000256" key="1">
    <source>
        <dbReference type="SAM" id="SignalP"/>
    </source>
</evidence>
<accession>A0A5B0GXW0</accession>
<dbReference type="EMBL" id="VTUZ01000016">
    <property type="protein sequence ID" value="KAA1007652.1"/>
    <property type="molecule type" value="Genomic_DNA"/>
</dbReference>
<comment type="caution">
    <text evidence="2">The sequence shown here is derived from an EMBL/GenBank/DDBJ whole genome shotgun (WGS) entry which is preliminary data.</text>
</comment>